<evidence type="ECO:0000313" key="2">
    <source>
        <dbReference type="Proteomes" id="UP001234297"/>
    </source>
</evidence>
<reference evidence="1 2" key="1">
    <citation type="journal article" date="2022" name="Hortic Res">
        <title>A haplotype resolved chromosomal level avocado genome allows analysis of novel avocado genes.</title>
        <authorList>
            <person name="Nath O."/>
            <person name="Fletcher S.J."/>
            <person name="Hayward A."/>
            <person name="Shaw L.M."/>
            <person name="Masouleh A.K."/>
            <person name="Furtado A."/>
            <person name="Henry R.J."/>
            <person name="Mitter N."/>
        </authorList>
    </citation>
    <scope>NUCLEOTIDE SEQUENCE [LARGE SCALE GENOMIC DNA]</scope>
    <source>
        <strain evidence="2">cv. Hass</strain>
    </source>
</reference>
<sequence>MFDAQIVEHYFALMTLNFRTLKIMVTESGCPSKGLAKETSVNPDNAQKYLIRHVLNNTGTPAKPEIDVYIFSLFNENRKPGLESERNWVLFYPDMTSVYNLDMIV</sequence>
<comment type="caution">
    <text evidence="1">The sequence shown here is derived from an EMBL/GenBank/DDBJ whole genome shotgun (WGS) entry which is preliminary data.</text>
</comment>
<name>A0ACC2MFP2_PERAE</name>
<organism evidence="1 2">
    <name type="scientific">Persea americana</name>
    <name type="common">Avocado</name>
    <dbReference type="NCBI Taxonomy" id="3435"/>
    <lineage>
        <taxon>Eukaryota</taxon>
        <taxon>Viridiplantae</taxon>
        <taxon>Streptophyta</taxon>
        <taxon>Embryophyta</taxon>
        <taxon>Tracheophyta</taxon>
        <taxon>Spermatophyta</taxon>
        <taxon>Magnoliopsida</taxon>
        <taxon>Magnoliidae</taxon>
        <taxon>Laurales</taxon>
        <taxon>Lauraceae</taxon>
        <taxon>Persea</taxon>
    </lineage>
</organism>
<evidence type="ECO:0000313" key="1">
    <source>
        <dbReference type="EMBL" id="KAJ8644529.1"/>
    </source>
</evidence>
<dbReference type="Proteomes" id="UP001234297">
    <property type="component" value="Chromosome 2"/>
</dbReference>
<keyword evidence="2" id="KW-1185">Reference proteome</keyword>
<dbReference type="EMBL" id="CM056810">
    <property type="protein sequence ID" value="KAJ8644529.1"/>
    <property type="molecule type" value="Genomic_DNA"/>
</dbReference>
<accession>A0ACC2MFP2</accession>
<protein>
    <submittedName>
        <fullName evidence="1">Uncharacterized protein</fullName>
    </submittedName>
</protein>
<gene>
    <name evidence="1" type="ORF">MRB53_006277</name>
</gene>
<proteinExistence type="predicted"/>